<proteinExistence type="predicted"/>
<feature type="compositionally biased region" description="Basic and acidic residues" evidence="1">
    <location>
        <begin position="201"/>
        <end position="213"/>
    </location>
</feature>
<dbReference type="Proteomes" id="UP000006352">
    <property type="component" value="Unassembled WGS sequence"/>
</dbReference>
<reference evidence="2 3" key="1">
    <citation type="journal article" date="2012" name="Appl. Environ. Microbiol.">
        <title>Short-read sequencing for genomic analysis of the brown rot fungus Fibroporia radiculosa.</title>
        <authorList>
            <person name="Tang J.D."/>
            <person name="Perkins A.D."/>
            <person name="Sonstegard T.S."/>
            <person name="Schroeder S.G."/>
            <person name="Burgess S.C."/>
            <person name="Diehl S.V."/>
        </authorList>
    </citation>
    <scope>NUCLEOTIDE SEQUENCE [LARGE SCALE GENOMIC DNA]</scope>
    <source>
        <strain evidence="2 3">TFFH 294</strain>
    </source>
</reference>
<evidence type="ECO:0000313" key="3">
    <source>
        <dbReference type="Proteomes" id="UP000006352"/>
    </source>
</evidence>
<keyword evidence="3" id="KW-1185">Reference proteome</keyword>
<dbReference type="InParanoid" id="J4GWD3"/>
<evidence type="ECO:0000313" key="2">
    <source>
        <dbReference type="EMBL" id="CCM05955.1"/>
    </source>
</evidence>
<dbReference type="EMBL" id="HE797215">
    <property type="protein sequence ID" value="CCM05955.1"/>
    <property type="molecule type" value="Genomic_DNA"/>
</dbReference>
<evidence type="ECO:0000256" key="1">
    <source>
        <dbReference type="SAM" id="MobiDB-lite"/>
    </source>
</evidence>
<dbReference type="RefSeq" id="XP_012185238.1">
    <property type="nucleotide sequence ID" value="XM_012329848.1"/>
</dbReference>
<dbReference type="AlphaFoldDB" id="J4GWD3"/>
<name>J4GWD3_9APHY</name>
<accession>J4GWD3</accession>
<organism evidence="2 3">
    <name type="scientific">Fibroporia radiculosa</name>
    <dbReference type="NCBI Taxonomy" id="599839"/>
    <lineage>
        <taxon>Eukaryota</taxon>
        <taxon>Fungi</taxon>
        <taxon>Dikarya</taxon>
        <taxon>Basidiomycota</taxon>
        <taxon>Agaricomycotina</taxon>
        <taxon>Agaricomycetes</taxon>
        <taxon>Polyporales</taxon>
        <taxon>Fibroporiaceae</taxon>
        <taxon>Fibroporia</taxon>
    </lineage>
</organism>
<feature type="region of interest" description="Disordered" evidence="1">
    <location>
        <begin position="190"/>
        <end position="213"/>
    </location>
</feature>
<dbReference type="GeneID" id="24100866"/>
<dbReference type="HOGENOM" id="CLU_1045970_0_0_1"/>
<gene>
    <name evidence="2" type="ORF">FIBRA_08194</name>
</gene>
<sequence length="266" mass="30396">MPDVQVIYRQFEHFYIPKDVESSKSFGWQDSALRNIMPFSWCKRLRLNLRGDTPVTTNCELHGKLTVHLCELDGEVLDPTLGRYVSKPSPIRSKHQPKQTQYAYIGSKSLPGPKAPLNIRRLRTLDLLLPAFAIFEFDYRESVLPKPPDDTNLLENLHSVPPPPGMPYLLESLSACQKLIIPKRESIATCPLTSGPATSQHRRDEERQHRELERKIEEAETKRRVEQARHEGYLAGLREAQAILYEELRMGRADEGRAESSGSANR</sequence>
<protein>
    <submittedName>
        <fullName evidence="2">Uncharacterized protein</fullName>
    </submittedName>
</protein>